<dbReference type="InterPro" id="IPR041985">
    <property type="entry name" value="Ribosomal_eL14_KOW"/>
</dbReference>
<dbReference type="RefSeq" id="WP_155220307.1">
    <property type="nucleotide sequence ID" value="NZ_WNHB01000020.1"/>
</dbReference>
<dbReference type="SUPFAM" id="SSF50104">
    <property type="entry name" value="Translation proteins SH3-like domain"/>
    <property type="match status" value="1"/>
</dbReference>
<name>A0A6N8CUI5_9BACI</name>
<keyword evidence="4" id="KW-1185">Reference proteome</keyword>
<gene>
    <name evidence="3" type="ORF">GMB86_12085</name>
</gene>
<dbReference type="CDD" id="cd06088">
    <property type="entry name" value="KOW_RPL14"/>
    <property type="match status" value="1"/>
</dbReference>
<comment type="caution">
    <text evidence="3">The sequence shown here is derived from an EMBL/GenBank/DDBJ whole genome shotgun (WGS) entry which is preliminary data.</text>
</comment>
<dbReference type="EMBL" id="WNHB01000020">
    <property type="protein sequence ID" value="MTT32745.1"/>
    <property type="molecule type" value="Genomic_DNA"/>
</dbReference>
<organism evidence="3 4">
    <name type="scientific">Terrilactibacillus tamarindi</name>
    <dbReference type="NCBI Taxonomy" id="2599694"/>
    <lineage>
        <taxon>Bacteria</taxon>
        <taxon>Bacillati</taxon>
        <taxon>Bacillota</taxon>
        <taxon>Bacilli</taxon>
        <taxon>Bacillales</taxon>
        <taxon>Bacillaceae</taxon>
        <taxon>Terrilactibacillus</taxon>
    </lineage>
</organism>
<evidence type="ECO:0000256" key="1">
    <source>
        <dbReference type="ARBA" id="ARBA00022980"/>
    </source>
</evidence>
<proteinExistence type="predicted"/>
<dbReference type="GO" id="GO:1990904">
    <property type="term" value="C:ribonucleoprotein complex"/>
    <property type="evidence" value="ECO:0007669"/>
    <property type="project" value="UniProtKB-KW"/>
</dbReference>
<evidence type="ECO:0000256" key="2">
    <source>
        <dbReference type="ARBA" id="ARBA00023274"/>
    </source>
</evidence>
<evidence type="ECO:0000313" key="3">
    <source>
        <dbReference type="EMBL" id="MTT32745.1"/>
    </source>
</evidence>
<keyword evidence="2" id="KW-0687">Ribonucleoprotein</keyword>
<accession>A0A6N8CUI5</accession>
<reference evidence="3 4" key="1">
    <citation type="submission" date="2019-11" db="EMBL/GenBank/DDBJ databases">
        <title>Terrilactibacillus tamarindus sp. nov. BCM23-1 isolated from bark of Tamarindus indica.</title>
        <authorList>
            <person name="Kingkaew E."/>
            <person name="Tanasupawat S."/>
        </authorList>
    </citation>
    <scope>NUCLEOTIDE SEQUENCE [LARGE SCALE GENOMIC DNA]</scope>
    <source>
        <strain evidence="3 4">BCM23-1</strain>
    </source>
</reference>
<dbReference type="Proteomes" id="UP000440978">
    <property type="component" value="Unassembled WGS sequence"/>
</dbReference>
<keyword evidence="1" id="KW-0689">Ribosomal protein</keyword>
<sequence length="97" mass="10931">MVSVSDEKPVPGQIAKVLKGREAGSYCVIVNILNDRFVEVADGDKRKFDKAKKKNINHLDLEPYVSNEVYESIKETGRVTNGKIRFAVAQFMNEKSQ</sequence>
<dbReference type="GO" id="GO:0005840">
    <property type="term" value="C:ribosome"/>
    <property type="evidence" value="ECO:0007669"/>
    <property type="project" value="UniProtKB-KW"/>
</dbReference>
<protein>
    <submittedName>
        <fullName evidence="3">RNA-binding protein</fullName>
    </submittedName>
</protein>
<dbReference type="AlphaFoldDB" id="A0A6N8CUI5"/>
<dbReference type="Gene3D" id="2.30.30.30">
    <property type="match status" value="1"/>
</dbReference>
<dbReference type="InterPro" id="IPR008991">
    <property type="entry name" value="Translation_prot_SH3-like_sf"/>
</dbReference>
<evidence type="ECO:0000313" key="4">
    <source>
        <dbReference type="Proteomes" id="UP000440978"/>
    </source>
</evidence>
<dbReference type="OrthoDB" id="5244at2"/>
<dbReference type="InterPro" id="IPR014722">
    <property type="entry name" value="Rib_uL2_dom2"/>
</dbReference>